<dbReference type="AlphaFoldDB" id="A0AAE0NTT2"/>
<evidence type="ECO:0000313" key="2">
    <source>
        <dbReference type="Proteomes" id="UP001285441"/>
    </source>
</evidence>
<evidence type="ECO:0008006" key="3">
    <source>
        <dbReference type="Google" id="ProtNLM"/>
    </source>
</evidence>
<reference evidence="1" key="1">
    <citation type="journal article" date="2023" name="Mol. Phylogenet. Evol.">
        <title>Genome-scale phylogeny and comparative genomics of the fungal order Sordariales.</title>
        <authorList>
            <person name="Hensen N."/>
            <person name="Bonometti L."/>
            <person name="Westerberg I."/>
            <person name="Brannstrom I.O."/>
            <person name="Guillou S."/>
            <person name="Cros-Aarteil S."/>
            <person name="Calhoun S."/>
            <person name="Haridas S."/>
            <person name="Kuo A."/>
            <person name="Mondo S."/>
            <person name="Pangilinan J."/>
            <person name="Riley R."/>
            <person name="LaButti K."/>
            <person name="Andreopoulos B."/>
            <person name="Lipzen A."/>
            <person name="Chen C."/>
            <person name="Yan M."/>
            <person name="Daum C."/>
            <person name="Ng V."/>
            <person name="Clum A."/>
            <person name="Steindorff A."/>
            <person name="Ohm R.A."/>
            <person name="Martin F."/>
            <person name="Silar P."/>
            <person name="Natvig D.O."/>
            <person name="Lalanne C."/>
            <person name="Gautier V."/>
            <person name="Ament-Velasquez S.L."/>
            <person name="Kruys A."/>
            <person name="Hutchinson M.I."/>
            <person name="Powell A.J."/>
            <person name="Barry K."/>
            <person name="Miller A.N."/>
            <person name="Grigoriev I.V."/>
            <person name="Debuchy R."/>
            <person name="Gladieux P."/>
            <person name="Hiltunen Thoren M."/>
            <person name="Johannesson H."/>
        </authorList>
    </citation>
    <scope>NUCLEOTIDE SEQUENCE</scope>
    <source>
        <strain evidence="1">CBS 232.78</strain>
    </source>
</reference>
<comment type="caution">
    <text evidence="1">The sequence shown here is derived from an EMBL/GenBank/DDBJ whole genome shotgun (WGS) entry which is preliminary data.</text>
</comment>
<organism evidence="1 2">
    <name type="scientific">Podospora didyma</name>
    <dbReference type="NCBI Taxonomy" id="330526"/>
    <lineage>
        <taxon>Eukaryota</taxon>
        <taxon>Fungi</taxon>
        <taxon>Dikarya</taxon>
        <taxon>Ascomycota</taxon>
        <taxon>Pezizomycotina</taxon>
        <taxon>Sordariomycetes</taxon>
        <taxon>Sordariomycetidae</taxon>
        <taxon>Sordariales</taxon>
        <taxon>Podosporaceae</taxon>
        <taxon>Podospora</taxon>
    </lineage>
</organism>
<proteinExistence type="predicted"/>
<sequence length="467" mass="53130">MDDSAASQDADLADDSAKAQLDIIEVVPEGDLLLDVTFETSKATLKAARKAARPRPGRPIAQPALRPKVRLSYRVDLATLKGHSRYFSNLLGDTRFSEARSIAEALEKLSIRKVKPSEADAKELPVVKIHEDDEAARTAGRETAFEDLLRILHGKDAVTKPTMQYLATLAVLADRFDCTAPVSRYLTHGFKYKWPATQARLSKEDGHALSRPAEETLRQKILVAWLLDQPLKMHTATRELILYGSRKWSVSFDEEEASTAGELIWDLPDDLERELQYRRECILNTIASIQRHFLQLYTSRTRQCKLGYESSSSCDSYQLGEMVKFLVGRDLLQLVDFSTNSFGEIKDHSTVEIGQIIVTLRQCSGYQIDKNHTNCGLRIRLLPILDYIQSMLSSNIISISRPTWKKDRDSVSWFPSEEVDDHSEPTVFRFTRSTAMDQRFRFEGAMATDRLARTLFTADQWDWTPEY</sequence>
<gene>
    <name evidence="1" type="ORF">B0H63DRAFT_470490</name>
</gene>
<protein>
    <recommendedName>
        <fullName evidence="3">BTB domain-containing protein</fullName>
    </recommendedName>
</protein>
<evidence type="ECO:0000313" key="1">
    <source>
        <dbReference type="EMBL" id="KAK3387603.1"/>
    </source>
</evidence>
<accession>A0AAE0NTT2</accession>
<dbReference type="Proteomes" id="UP001285441">
    <property type="component" value="Unassembled WGS sequence"/>
</dbReference>
<name>A0AAE0NTT2_9PEZI</name>
<dbReference type="EMBL" id="JAULSW010000003">
    <property type="protein sequence ID" value="KAK3387603.1"/>
    <property type="molecule type" value="Genomic_DNA"/>
</dbReference>
<keyword evidence="2" id="KW-1185">Reference proteome</keyword>
<reference evidence="1" key="2">
    <citation type="submission" date="2023-06" db="EMBL/GenBank/DDBJ databases">
        <authorList>
            <consortium name="Lawrence Berkeley National Laboratory"/>
            <person name="Haridas S."/>
            <person name="Hensen N."/>
            <person name="Bonometti L."/>
            <person name="Westerberg I."/>
            <person name="Brannstrom I.O."/>
            <person name="Guillou S."/>
            <person name="Cros-Aarteil S."/>
            <person name="Calhoun S."/>
            <person name="Kuo A."/>
            <person name="Mondo S."/>
            <person name="Pangilinan J."/>
            <person name="Riley R."/>
            <person name="LaButti K."/>
            <person name="Andreopoulos B."/>
            <person name="Lipzen A."/>
            <person name="Chen C."/>
            <person name="Yanf M."/>
            <person name="Daum C."/>
            <person name="Ng V."/>
            <person name="Clum A."/>
            <person name="Steindorff A."/>
            <person name="Ohm R."/>
            <person name="Martin F."/>
            <person name="Silar P."/>
            <person name="Natvig D."/>
            <person name="Lalanne C."/>
            <person name="Gautier V."/>
            <person name="Ament-velasquez S.L."/>
            <person name="Kruys A."/>
            <person name="Hutchinson M.I."/>
            <person name="Powell A.J."/>
            <person name="Barry K."/>
            <person name="Miller A.N."/>
            <person name="Grigoriev I.V."/>
            <person name="Debuchy R."/>
            <person name="Gladieux P."/>
            <person name="Thoren M.H."/>
            <person name="Johannesson H."/>
        </authorList>
    </citation>
    <scope>NUCLEOTIDE SEQUENCE</scope>
    <source>
        <strain evidence="1">CBS 232.78</strain>
    </source>
</reference>